<keyword evidence="1" id="KW-0472">Membrane</keyword>
<dbReference type="PANTHER" id="PTHR35804:SF1">
    <property type="entry name" value="LYSINE EXPORTER LYSO"/>
    <property type="match status" value="1"/>
</dbReference>
<sequence length="208" mass="21761">MKSSLAIIGCFLLGCLAGYAQWLPQSLGEGRWSTALLFLLMGLVGMSIGSNPRLKEIVRNIGLRSLLVPLSTIGGTLIATALASLLLSRWSVAECMAVGSGMGYYSLSSLLIADLKAAELGVQSAAALGTVALMSNLLRELFTFLGAPWLARTFGPLAPIHAGGATTMDSTLPAIVAASGPSWALTAILHGFLTDLSVPFLVTFFCKW</sequence>
<keyword evidence="1" id="KW-1133">Transmembrane helix</keyword>
<dbReference type="PROSITE" id="PS51257">
    <property type="entry name" value="PROKAR_LIPOPROTEIN"/>
    <property type="match status" value="1"/>
</dbReference>
<accession>A0A9D1HAZ8</accession>
<feature type="transmembrane region" description="Helical" evidence="1">
    <location>
        <begin position="183"/>
        <end position="206"/>
    </location>
</feature>
<dbReference type="Proteomes" id="UP000824161">
    <property type="component" value="Unassembled WGS sequence"/>
</dbReference>
<evidence type="ECO:0000256" key="1">
    <source>
        <dbReference type="SAM" id="Phobius"/>
    </source>
</evidence>
<keyword evidence="1" id="KW-0812">Transmembrane</keyword>
<protein>
    <submittedName>
        <fullName evidence="2">Lysine exporter LysO family protein</fullName>
    </submittedName>
</protein>
<dbReference type="InterPro" id="IPR005642">
    <property type="entry name" value="LysO"/>
</dbReference>
<dbReference type="AlphaFoldDB" id="A0A9D1HAZ8"/>
<feature type="transmembrane region" description="Helical" evidence="1">
    <location>
        <begin position="30"/>
        <end position="49"/>
    </location>
</feature>
<gene>
    <name evidence="2" type="ORF">IAC44_02130</name>
</gene>
<dbReference type="PANTHER" id="PTHR35804">
    <property type="entry name" value="LYSINE EXPORTER LYSO"/>
    <property type="match status" value="1"/>
</dbReference>
<organism evidence="2 3">
    <name type="scientific">Candidatus Merdimorpha stercoravium</name>
    <dbReference type="NCBI Taxonomy" id="2840863"/>
    <lineage>
        <taxon>Bacteria</taxon>
        <taxon>Pseudomonadati</taxon>
        <taxon>Bacteroidota</taxon>
        <taxon>Flavobacteriia</taxon>
        <taxon>Flavobacteriales</taxon>
        <taxon>Candidatus Merdimorpha</taxon>
    </lineage>
</organism>
<name>A0A9D1HAZ8_9FLAO</name>
<reference evidence="2" key="1">
    <citation type="submission" date="2020-10" db="EMBL/GenBank/DDBJ databases">
        <authorList>
            <person name="Gilroy R."/>
        </authorList>
    </citation>
    <scope>NUCLEOTIDE SEQUENCE</scope>
    <source>
        <strain evidence="2">1383</strain>
    </source>
</reference>
<dbReference type="GO" id="GO:0015661">
    <property type="term" value="F:L-lysine efflux transmembrane transporter activity"/>
    <property type="evidence" value="ECO:0007669"/>
    <property type="project" value="InterPro"/>
</dbReference>
<evidence type="ECO:0000313" key="2">
    <source>
        <dbReference type="EMBL" id="HIT97617.1"/>
    </source>
</evidence>
<dbReference type="Pfam" id="PF03956">
    <property type="entry name" value="Lys_export"/>
    <property type="match status" value="1"/>
</dbReference>
<proteinExistence type="predicted"/>
<comment type="caution">
    <text evidence="2">The sequence shown here is derived from an EMBL/GenBank/DDBJ whole genome shotgun (WGS) entry which is preliminary data.</text>
</comment>
<reference evidence="2" key="2">
    <citation type="journal article" date="2021" name="PeerJ">
        <title>Extensive microbial diversity within the chicken gut microbiome revealed by metagenomics and culture.</title>
        <authorList>
            <person name="Gilroy R."/>
            <person name="Ravi A."/>
            <person name="Getino M."/>
            <person name="Pursley I."/>
            <person name="Horton D.L."/>
            <person name="Alikhan N.F."/>
            <person name="Baker D."/>
            <person name="Gharbi K."/>
            <person name="Hall N."/>
            <person name="Watson M."/>
            <person name="Adriaenssens E.M."/>
            <person name="Foster-Nyarko E."/>
            <person name="Jarju S."/>
            <person name="Secka A."/>
            <person name="Antonio M."/>
            <person name="Oren A."/>
            <person name="Chaudhuri R.R."/>
            <person name="La Ragione R."/>
            <person name="Hildebrand F."/>
            <person name="Pallen M.J."/>
        </authorList>
    </citation>
    <scope>NUCLEOTIDE SEQUENCE</scope>
    <source>
        <strain evidence="2">1383</strain>
    </source>
</reference>
<dbReference type="GO" id="GO:0005886">
    <property type="term" value="C:plasma membrane"/>
    <property type="evidence" value="ECO:0007669"/>
    <property type="project" value="TreeGrafter"/>
</dbReference>
<dbReference type="EMBL" id="DVLY01000049">
    <property type="protein sequence ID" value="HIT97617.1"/>
    <property type="molecule type" value="Genomic_DNA"/>
</dbReference>
<evidence type="ECO:0000313" key="3">
    <source>
        <dbReference type="Proteomes" id="UP000824161"/>
    </source>
</evidence>
<feature type="transmembrane region" description="Helical" evidence="1">
    <location>
        <begin position="61"/>
        <end position="84"/>
    </location>
</feature>